<dbReference type="SUPFAM" id="SSF52540">
    <property type="entry name" value="P-loop containing nucleoside triphosphate hydrolases"/>
    <property type="match status" value="1"/>
</dbReference>
<feature type="domain" description="Molybdopterin-guanine dinucleotide biosynthesis protein B (MobB)" evidence="1">
    <location>
        <begin position="11"/>
        <end position="136"/>
    </location>
</feature>
<reference evidence="3" key="1">
    <citation type="journal article" date="2019" name="Int. J. Syst. Evol. Microbiol.">
        <title>The Global Catalogue of Microorganisms (GCM) 10K type strain sequencing project: providing services to taxonomists for standard genome sequencing and annotation.</title>
        <authorList>
            <consortium name="The Broad Institute Genomics Platform"/>
            <consortium name="The Broad Institute Genome Sequencing Center for Infectious Disease"/>
            <person name="Wu L."/>
            <person name="Ma J."/>
        </authorList>
    </citation>
    <scope>NUCLEOTIDE SEQUENCE [LARGE SCALE GENOMIC DNA]</scope>
    <source>
        <strain evidence="3">IBRC-M 10987</strain>
    </source>
</reference>
<gene>
    <name evidence="2" type="primary">mobB</name>
    <name evidence="2" type="ORF">ACFOZ8_21670</name>
</gene>
<dbReference type="Proteomes" id="UP001595715">
    <property type="component" value="Unassembled WGS sequence"/>
</dbReference>
<dbReference type="NCBIfam" id="TIGR00176">
    <property type="entry name" value="mobB"/>
    <property type="match status" value="1"/>
</dbReference>
<dbReference type="PANTHER" id="PTHR40072">
    <property type="entry name" value="MOLYBDOPTERIN-GUANINE DINUCLEOTIDE BIOSYNTHESIS ADAPTER PROTEIN-RELATED"/>
    <property type="match status" value="1"/>
</dbReference>
<dbReference type="InterPro" id="IPR004435">
    <property type="entry name" value="MobB_dom"/>
</dbReference>
<dbReference type="CDD" id="cd03116">
    <property type="entry name" value="MobB"/>
    <property type="match status" value="1"/>
</dbReference>
<evidence type="ECO:0000313" key="2">
    <source>
        <dbReference type="EMBL" id="MFC4102228.1"/>
    </source>
</evidence>
<proteinExistence type="predicted"/>
<dbReference type="EMBL" id="JBHSAM010000033">
    <property type="protein sequence ID" value="MFC4102228.1"/>
    <property type="molecule type" value="Genomic_DNA"/>
</dbReference>
<comment type="caution">
    <text evidence="2">The sequence shown here is derived from an EMBL/GenBank/DDBJ whole genome shotgun (WGS) entry which is preliminary data.</text>
</comment>
<dbReference type="InterPro" id="IPR052539">
    <property type="entry name" value="MGD_biosynthesis_adapter"/>
</dbReference>
<dbReference type="InterPro" id="IPR027417">
    <property type="entry name" value="P-loop_NTPase"/>
</dbReference>
<dbReference type="PANTHER" id="PTHR40072:SF1">
    <property type="entry name" value="MOLYBDOPTERIN-GUANINE DINUCLEOTIDE BIOSYNTHESIS ADAPTER PROTEIN"/>
    <property type="match status" value="1"/>
</dbReference>
<evidence type="ECO:0000259" key="1">
    <source>
        <dbReference type="Pfam" id="PF03205"/>
    </source>
</evidence>
<name>A0ABV8K8A6_9BACL</name>
<accession>A0ABV8K8A6</accession>
<evidence type="ECO:0000313" key="3">
    <source>
        <dbReference type="Proteomes" id="UP001595715"/>
    </source>
</evidence>
<organism evidence="2 3">
    <name type="scientific">Paenibacillus xanthanilyticus</name>
    <dbReference type="NCBI Taxonomy" id="1783531"/>
    <lineage>
        <taxon>Bacteria</taxon>
        <taxon>Bacillati</taxon>
        <taxon>Bacillota</taxon>
        <taxon>Bacilli</taxon>
        <taxon>Bacillales</taxon>
        <taxon>Paenibacillaceae</taxon>
        <taxon>Paenibacillus</taxon>
    </lineage>
</organism>
<dbReference type="RefSeq" id="WP_377720853.1">
    <property type="nucleotide sequence ID" value="NZ_JBHSAM010000033.1"/>
</dbReference>
<dbReference type="Gene3D" id="3.40.50.300">
    <property type="entry name" value="P-loop containing nucleotide triphosphate hydrolases"/>
    <property type="match status" value="1"/>
</dbReference>
<sequence>MTTSISYSPPVLQIVGYKNSGKTTLVAALVRLLKAEGFRVGTVKHDAHDFTMDHPGTDTWQHQEAGADVTAISSSRRAAVLTNEPATLDALLSHMGGMDIVLVEGFKQERYAKLVLIRKPDDLPLLEQLANIRLVVVWPEMEHWAADAHPDYAILRLPETSSIYAEILHVTQLERRGR</sequence>
<protein>
    <submittedName>
        <fullName evidence="2">Molybdopterin-guanine dinucleotide biosynthesis protein B</fullName>
    </submittedName>
</protein>
<dbReference type="Pfam" id="PF03205">
    <property type="entry name" value="MobB"/>
    <property type="match status" value="1"/>
</dbReference>
<keyword evidence="3" id="KW-1185">Reference proteome</keyword>